<keyword evidence="2" id="KW-0472">Membrane</keyword>
<evidence type="ECO:0008006" key="5">
    <source>
        <dbReference type="Google" id="ProtNLM"/>
    </source>
</evidence>
<feature type="region of interest" description="Disordered" evidence="1">
    <location>
        <begin position="443"/>
        <end position="462"/>
    </location>
</feature>
<gene>
    <name evidence="3" type="ORF">GGX14DRAFT_593794</name>
</gene>
<keyword evidence="4" id="KW-1185">Reference proteome</keyword>
<name>A0AAD6UUQ4_9AGAR</name>
<evidence type="ECO:0000313" key="3">
    <source>
        <dbReference type="EMBL" id="KAJ7192779.1"/>
    </source>
</evidence>
<sequence>MGIAAAYPWRWTTPLALFVLLTSTALLTCVNIPLSAYETVQESTYFPNATLPALLMSNIIPPFLRAPTATFSPQTLHVGDTFRLKNSVFSYTIVSAFDAVDNKTPVASFPYYNNPYDSCDVSVELPVHSSLPDYLQAFVTCTRPTIFQMALNWDESDDTSGDLLLPLLDQFGQDMSLILYSRVLGANDVPYGSGTIKVTVRPCCNCTGNMTDAAESASLLEPPCSTEPVRFIGLTVSVRNSTDISDPWGAVYDWNGSNITDLFAGLDPGHRLGYIGSHDLSALNTPFLNLFQIFHHLVRRDLGNILENQNFSSPDMFDRSINTVALSKQVAWAGSPFSNITSTAANAMRAATANETLMAQWHNSILAINKTDRVPVLEYLRAVPRLKPLGSAITSVFVSTFAMVSTVWTIFSIVARVFVRSTNDDSDSATLRETFYEAYHTNSPCNSAQDSEDASSVYNRLR</sequence>
<organism evidence="3 4">
    <name type="scientific">Mycena pura</name>
    <dbReference type="NCBI Taxonomy" id="153505"/>
    <lineage>
        <taxon>Eukaryota</taxon>
        <taxon>Fungi</taxon>
        <taxon>Dikarya</taxon>
        <taxon>Basidiomycota</taxon>
        <taxon>Agaricomycotina</taxon>
        <taxon>Agaricomycetes</taxon>
        <taxon>Agaricomycetidae</taxon>
        <taxon>Agaricales</taxon>
        <taxon>Marasmiineae</taxon>
        <taxon>Mycenaceae</taxon>
        <taxon>Mycena</taxon>
    </lineage>
</organism>
<keyword evidence="2" id="KW-1133">Transmembrane helix</keyword>
<keyword evidence="2" id="KW-0812">Transmembrane</keyword>
<dbReference type="EMBL" id="JARJCW010000115">
    <property type="protein sequence ID" value="KAJ7192779.1"/>
    <property type="molecule type" value="Genomic_DNA"/>
</dbReference>
<evidence type="ECO:0000313" key="4">
    <source>
        <dbReference type="Proteomes" id="UP001219525"/>
    </source>
</evidence>
<dbReference type="Proteomes" id="UP001219525">
    <property type="component" value="Unassembled WGS sequence"/>
</dbReference>
<proteinExistence type="predicted"/>
<accession>A0AAD6UUQ4</accession>
<feature type="transmembrane region" description="Helical" evidence="2">
    <location>
        <begin position="396"/>
        <end position="419"/>
    </location>
</feature>
<protein>
    <recommendedName>
        <fullName evidence="5">Transmembrane protein</fullName>
    </recommendedName>
</protein>
<comment type="caution">
    <text evidence="3">The sequence shown here is derived from an EMBL/GenBank/DDBJ whole genome shotgun (WGS) entry which is preliminary data.</text>
</comment>
<evidence type="ECO:0000256" key="2">
    <source>
        <dbReference type="SAM" id="Phobius"/>
    </source>
</evidence>
<reference evidence="3" key="1">
    <citation type="submission" date="2023-03" db="EMBL/GenBank/DDBJ databases">
        <title>Massive genome expansion in bonnet fungi (Mycena s.s.) driven by repeated elements and novel gene families across ecological guilds.</title>
        <authorList>
            <consortium name="Lawrence Berkeley National Laboratory"/>
            <person name="Harder C.B."/>
            <person name="Miyauchi S."/>
            <person name="Viragh M."/>
            <person name="Kuo A."/>
            <person name="Thoen E."/>
            <person name="Andreopoulos B."/>
            <person name="Lu D."/>
            <person name="Skrede I."/>
            <person name="Drula E."/>
            <person name="Henrissat B."/>
            <person name="Morin E."/>
            <person name="Kohler A."/>
            <person name="Barry K."/>
            <person name="LaButti K."/>
            <person name="Morin E."/>
            <person name="Salamov A."/>
            <person name="Lipzen A."/>
            <person name="Mereny Z."/>
            <person name="Hegedus B."/>
            <person name="Baldrian P."/>
            <person name="Stursova M."/>
            <person name="Weitz H."/>
            <person name="Taylor A."/>
            <person name="Grigoriev I.V."/>
            <person name="Nagy L.G."/>
            <person name="Martin F."/>
            <person name="Kauserud H."/>
        </authorList>
    </citation>
    <scope>NUCLEOTIDE SEQUENCE</scope>
    <source>
        <strain evidence="3">9144</strain>
    </source>
</reference>
<dbReference type="AlphaFoldDB" id="A0AAD6UUQ4"/>
<evidence type="ECO:0000256" key="1">
    <source>
        <dbReference type="SAM" id="MobiDB-lite"/>
    </source>
</evidence>